<dbReference type="GO" id="GO:0003677">
    <property type="term" value="F:DNA binding"/>
    <property type="evidence" value="ECO:0007669"/>
    <property type="project" value="InterPro"/>
</dbReference>
<dbReference type="NCBIfam" id="NF033558">
    <property type="entry name" value="transpos_IS1"/>
    <property type="match status" value="1"/>
</dbReference>
<dbReference type="Gene3D" id="1.10.10.10">
    <property type="entry name" value="Winged helix-like DNA-binding domain superfamily/Winged helix DNA-binding domain"/>
    <property type="match status" value="1"/>
</dbReference>
<comment type="caution">
    <text evidence="5">The sequence shown here is derived from an EMBL/GenBank/DDBJ whole genome shotgun (WGS) entry which is preliminary data.</text>
</comment>
<dbReference type="InterPro" id="IPR009057">
    <property type="entry name" value="Homeodomain-like_sf"/>
</dbReference>
<dbReference type="RefSeq" id="WP_109013280.1">
    <property type="nucleotide sequence ID" value="NZ_BDUD01000002.1"/>
</dbReference>
<dbReference type="AlphaFoldDB" id="A0A2R5G5W9"/>
<comment type="function">
    <text evidence="1">Absolutely required for transposition of IS1.</text>
</comment>
<dbReference type="Pfam" id="PF03400">
    <property type="entry name" value="DDE_Tnp_IS1"/>
    <property type="match status" value="1"/>
</dbReference>
<organism evidence="5 6">
    <name type="scientific">Nostoc commune NIES-4072</name>
    <dbReference type="NCBI Taxonomy" id="2005467"/>
    <lineage>
        <taxon>Bacteria</taxon>
        <taxon>Bacillati</taxon>
        <taxon>Cyanobacteriota</taxon>
        <taxon>Cyanophyceae</taxon>
        <taxon>Nostocales</taxon>
        <taxon>Nostocaceae</taxon>
        <taxon>Nostoc</taxon>
    </lineage>
</organism>
<name>A0A2R5G5W9_NOSCO</name>
<dbReference type="InterPro" id="IPR051354">
    <property type="entry name" value="Transposase_27_IS1"/>
</dbReference>
<evidence type="ECO:0000256" key="1">
    <source>
        <dbReference type="ARBA" id="ARBA00004091"/>
    </source>
</evidence>
<keyword evidence="3" id="KW-0815">Transposition</keyword>
<dbReference type="SUPFAM" id="SSF46689">
    <property type="entry name" value="Homeodomain-like"/>
    <property type="match status" value="1"/>
</dbReference>
<dbReference type="InterPro" id="IPR005063">
    <property type="entry name" value="Transposase_27"/>
</dbReference>
<dbReference type="Proteomes" id="UP000245124">
    <property type="component" value="Unassembled WGS sequence"/>
</dbReference>
<sequence length="240" mass="28348">MQCLYCNYPDVRKNGKRRGKQNYICVNCDRQFIDVYNPPKGYSDEVKQECLKLYVNGMGFRAIERSTGVHHTTIIYWVKQIGQQLPDAPQEDEIPEVGELDELETFVGSKKNKIWLWTAVNHFREGVLAWVLGDHSAETFQPLWEIVCCWQCYFYVTDGWKVYPSFIDSGDHIVSKTYMTRVEGENTRLRHYLARLQTLLTSLPLRYRKTLCYSKSVDMLKHSIRLLLHYLKYREIPVFN</sequence>
<accession>A0A2R5G5W9</accession>
<dbReference type="GO" id="GO:0006313">
    <property type="term" value="P:DNA transposition"/>
    <property type="evidence" value="ECO:0007669"/>
    <property type="project" value="InterPro"/>
</dbReference>
<keyword evidence="6" id="KW-1185">Reference proteome</keyword>
<evidence type="ECO:0000313" key="5">
    <source>
        <dbReference type="EMBL" id="GBG23441.1"/>
    </source>
</evidence>
<dbReference type="EMBL" id="BDUD01000002">
    <property type="protein sequence ID" value="GBG23441.1"/>
    <property type="molecule type" value="Genomic_DNA"/>
</dbReference>
<gene>
    <name evidence="5" type="ORF">NIES4072_71530</name>
</gene>
<dbReference type="PANTHER" id="PTHR33293">
    <property type="entry name" value="INSERTION ELEMENT IS1 1 PROTEIN INSB-RELATED"/>
    <property type="match status" value="1"/>
</dbReference>
<evidence type="ECO:0000256" key="3">
    <source>
        <dbReference type="ARBA" id="ARBA00022578"/>
    </source>
</evidence>
<evidence type="ECO:0000256" key="4">
    <source>
        <dbReference type="ARBA" id="ARBA00023172"/>
    </source>
</evidence>
<keyword evidence="4" id="KW-0233">DNA recombination</keyword>
<dbReference type="OrthoDB" id="9783238at2"/>
<evidence type="ECO:0000256" key="2">
    <source>
        <dbReference type="ARBA" id="ARBA00008841"/>
    </source>
</evidence>
<reference evidence="5 6" key="1">
    <citation type="submission" date="2017-06" db="EMBL/GenBank/DDBJ databases">
        <title>Genome sequencing of cyanobaciteial culture collection at National Institute for Environmental Studies (NIES).</title>
        <authorList>
            <person name="Hirose Y."/>
            <person name="Shimura Y."/>
            <person name="Fujisawa T."/>
            <person name="Nakamura Y."/>
            <person name="Kawachi M."/>
        </authorList>
    </citation>
    <scope>NUCLEOTIDE SEQUENCE [LARGE SCALE GENOMIC DNA]</scope>
    <source>
        <strain evidence="5 6">NIES-4072</strain>
    </source>
</reference>
<protein>
    <submittedName>
        <fullName evidence="5">IS1 transposase</fullName>
    </submittedName>
</protein>
<proteinExistence type="inferred from homology"/>
<dbReference type="GO" id="GO:0004803">
    <property type="term" value="F:transposase activity"/>
    <property type="evidence" value="ECO:0007669"/>
    <property type="project" value="InterPro"/>
</dbReference>
<comment type="similarity">
    <text evidence="2">Belongs to the transposase 27 family.</text>
</comment>
<evidence type="ECO:0000313" key="6">
    <source>
        <dbReference type="Proteomes" id="UP000245124"/>
    </source>
</evidence>
<dbReference type="InterPro" id="IPR036388">
    <property type="entry name" value="WH-like_DNA-bd_sf"/>
</dbReference>
<dbReference type="PANTHER" id="PTHR33293:SF1">
    <property type="entry name" value="INSERTION ELEMENT IS1 1 PROTEIN INSB-RELATED"/>
    <property type="match status" value="1"/>
</dbReference>